<dbReference type="Gene3D" id="1.20.1530.20">
    <property type="match status" value="1"/>
</dbReference>
<feature type="domain" description="RCK C-terminal" evidence="10">
    <location>
        <begin position="400"/>
        <end position="481"/>
    </location>
</feature>
<dbReference type="PANTHER" id="PTHR32507">
    <property type="entry name" value="NA(+)/H(+) ANTIPORTER 1"/>
    <property type="match status" value="1"/>
</dbReference>
<gene>
    <name evidence="11" type="ORF">R7226_24835</name>
</gene>
<feature type="transmembrane region" description="Helical" evidence="9">
    <location>
        <begin position="32"/>
        <end position="49"/>
    </location>
</feature>
<keyword evidence="12" id="KW-1185">Reference proteome</keyword>
<feature type="transmembrane region" description="Helical" evidence="9">
    <location>
        <begin position="241"/>
        <end position="258"/>
    </location>
</feature>
<evidence type="ECO:0000256" key="9">
    <source>
        <dbReference type="SAM" id="Phobius"/>
    </source>
</evidence>
<evidence type="ECO:0000313" key="11">
    <source>
        <dbReference type="EMBL" id="MDW5597600.1"/>
    </source>
</evidence>
<evidence type="ECO:0000313" key="12">
    <source>
        <dbReference type="Proteomes" id="UP001284601"/>
    </source>
</evidence>
<dbReference type="InterPro" id="IPR006153">
    <property type="entry name" value="Cation/H_exchanger_TM"/>
</dbReference>
<dbReference type="Pfam" id="PF02080">
    <property type="entry name" value="TrkA_C"/>
    <property type="match status" value="1"/>
</dbReference>
<keyword evidence="3" id="KW-0050">Antiport</keyword>
<evidence type="ECO:0000256" key="8">
    <source>
        <dbReference type="ARBA" id="ARBA00023136"/>
    </source>
</evidence>
<dbReference type="InterPro" id="IPR006037">
    <property type="entry name" value="RCK_C"/>
</dbReference>
<evidence type="ECO:0000256" key="3">
    <source>
        <dbReference type="ARBA" id="ARBA00022449"/>
    </source>
</evidence>
<keyword evidence="5 9" id="KW-0812">Transmembrane</keyword>
<keyword evidence="7" id="KW-0406">Ion transport</keyword>
<feature type="transmembrane region" description="Helical" evidence="9">
    <location>
        <begin position="185"/>
        <end position="206"/>
    </location>
</feature>
<evidence type="ECO:0000259" key="10">
    <source>
        <dbReference type="PROSITE" id="PS51202"/>
    </source>
</evidence>
<feature type="transmembrane region" description="Helical" evidence="9">
    <location>
        <begin position="92"/>
        <end position="113"/>
    </location>
</feature>
<reference evidence="12" key="1">
    <citation type="submission" date="2023-07" db="EMBL/GenBank/DDBJ databases">
        <title>Conexibacter stalactiti sp. nov., isolated from stalactites in a lava cave and emended description of the genus Conexibacter.</title>
        <authorList>
            <person name="Lee S.D."/>
        </authorList>
    </citation>
    <scope>NUCLEOTIDE SEQUENCE [LARGE SCALE GENOMIC DNA]</scope>
    <source>
        <strain evidence="12">KCTC 39840</strain>
    </source>
</reference>
<dbReference type="NCBIfam" id="NF003715">
    <property type="entry name" value="PRK05326.1-2"/>
    <property type="match status" value="1"/>
</dbReference>
<dbReference type="InterPro" id="IPR038770">
    <property type="entry name" value="Na+/solute_symporter_sf"/>
</dbReference>
<evidence type="ECO:0000256" key="2">
    <source>
        <dbReference type="ARBA" id="ARBA00022448"/>
    </source>
</evidence>
<comment type="subcellular location">
    <subcellularLocation>
        <location evidence="1">Cell membrane</location>
        <topology evidence="1">Multi-pass membrane protein</topology>
    </subcellularLocation>
</comment>
<dbReference type="NCBIfam" id="NF003716">
    <property type="entry name" value="PRK05326.1-3"/>
    <property type="match status" value="1"/>
</dbReference>
<dbReference type="Proteomes" id="UP001284601">
    <property type="component" value="Unassembled WGS sequence"/>
</dbReference>
<dbReference type="PANTHER" id="PTHR32507:SF7">
    <property type="entry name" value="K(+)_H(+) ANTIPORTER NHAP2"/>
    <property type="match status" value="1"/>
</dbReference>
<dbReference type="InterPro" id="IPR036721">
    <property type="entry name" value="RCK_C_sf"/>
</dbReference>
<feature type="transmembrane region" description="Helical" evidence="9">
    <location>
        <begin position="362"/>
        <end position="382"/>
    </location>
</feature>
<feature type="transmembrane region" description="Helical" evidence="9">
    <location>
        <begin position="61"/>
        <end position="80"/>
    </location>
</feature>
<evidence type="ECO:0000256" key="1">
    <source>
        <dbReference type="ARBA" id="ARBA00004651"/>
    </source>
</evidence>
<reference evidence="11 12" key="2">
    <citation type="submission" date="2023-10" db="EMBL/GenBank/DDBJ databases">
        <authorList>
            <person name="Han X.F."/>
        </authorList>
    </citation>
    <scope>NUCLEOTIDE SEQUENCE [LARGE SCALE GENOMIC DNA]</scope>
    <source>
        <strain evidence="11 12">KCTC 39840</strain>
    </source>
</reference>
<feature type="transmembrane region" description="Helical" evidence="9">
    <location>
        <begin position="270"/>
        <end position="289"/>
    </location>
</feature>
<keyword evidence="2" id="KW-0813">Transport</keyword>
<dbReference type="Pfam" id="PF00999">
    <property type="entry name" value="Na_H_Exchanger"/>
    <property type="match status" value="1"/>
</dbReference>
<feature type="transmembrane region" description="Helical" evidence="9">
    <location>
        <begin position="330"/>
        <end position="350"/>
    </location>
</feature>
<evidence type="ECO:0000256" key="6">
    <source>
        <dbReference type="ARBA" id="ARBA00022989"/>
    </source>
</evidence>
<feature type="transmembrane region" description="Helical" evidence="9">
    <location>
        <begin position="119"/>
        <end position="137"/>
    </location>
</feature>
<dbReference type="PROSITE" id="PS51202">
    <property type="entry name" value="RCK_C"/>
    <property type="match status" value="1"/>
</dbReference>
<evidence type="ECO:0000256" key="5">
    <source>
        <dbReference type="ARBA" id="ARBA00022692"/>
    </source>
</evidence>
<dbReference type="Gene3D" id="3.30.70.1450">
    <property type="entry name" value="Regulator of K+ conductance, C-terminal domain"/>
    <property type="match status" value="1"/>
</dbReference>
<accession>A0ABU4HWJ0</accession>
<dbReference type="EMBL" id="JAWSTH010000095">
    <property type="protein sequence ID" value="MDW5597600.1"/>
    <property type="molecule type" value="Genomic_DNA"/>
</dbReference>
<dbReference type="RefSeq" id="WP_318600066.1">
    <property type="nucleotide sequence ID" value="NZ_JAWSTH010000095.1"/>
</dbReference>
<dbReference type="SUPFAM" id="SSF116726">
    <property type="entry name" value="TrkA C-terminal domain-like"/>
    <property type="match status" value="1"/>
</dbReference>
<protein>
    <submittedName>
        <fullName evidence="11">Potassium/proton antiporter</fullName>
    </submittedName>
</protein>
<keyword evidence="4" id="KW-1003">Cell membrane</keyword>
<organism evidence="11 12">
    <name type="scientific">Conexibacter stalactiti</name>
    <dbReference type="NCBI Taxonomy" id="1940611"/>
    <lineage>
        <taxon>Bacteria</taxon>
        <taxon>Bacillati</taxon>
        <taxon>Actinomycetota</taxon>
        <taxon>Thermoleophilia</taxon>
        <taxon>Solirubrobacterales</taxon>
        <taxon>Conexibacteraceae</taxon>
        <taxon>Conexibacter</taxon>
    </lineage>
</organism>
<keyword evidence="8 9" id="KW-0472">Membrane</keyword>
<feature type="transmembrane region" description="Helical" evidence="9">
    <location>
        <begin position="6"/>
        <end position="25"/>
    </location>
</feature>
<feature type="transmembrane region" description="Helical" evidence="9">
    <location>
        <begin position="218"/>
        <end position="235"/>
    </location>
</feature>
<evidence type="ECO:0000256" key="7">
    <source>
        <dbReference type="ARBA" id="ARBA00023065"/>
    </source>
</evidence>
<comment type="caution">
    <text evidence="11">The sequence shown here is derived from an EMBL/GenBank/DDBJ whole genome shotgun (WGS) entry which is preliminary data.</text>
</comment>
<sequence>MADGHLILIAGALLFAGIAASLLAGRLRLPSLVLFLGIGMAVGSDGLGWVDFSNYELAREIGIIALALILFEGGLTAGFGEIRPVLRNVVSLALFGTLITAAICGLAATWLFGFTLLEGLLIGAIVSSTDGAAIFALLRGSSLKKKLGRTLEGEAGMNDPIAVLLVVGFIDWIEKPDYGIVDMLWLFVTEVGIGVAIGGIVGLGAVQLFQRFQLATPGLYPVASIASAALAFGAADALHGSGFLAVYLAGLALGSAHIPAKHTITSFHQGLAWVAQLTMFLVLGLLVFPSQFGDIWLEGTVLALVLAFVARPIAAYLAAGPGFSFADRTVLGWAGLRGAVPVVLATFPVLAGVNNSADFFDIVFFAVLLSTVLQGSTFEALARKLGATADAPTLTTSALSETGTIRQLGADSVEYEVLGDDAIVDMRIRDLELPRQAVVNLIVRDEQAVPPRGSTKVKAGDRLHVLIRREALPLMRELTDRWRSGPIGPRPRPRRIPEGHAPVFHVRPWIPAQDGDPVTTTAVAGRAVVDRVRTRRDMPGALVVLEDGYYAVTGPVLALGREQLLSQWVRRKARAARNDAERSWWEEVLGALAL</sequence>
<proteinExistence type="predicted"/>
<evidence type="ECO:0000256" key="4">
    <source>
        <dbReference type="ARBA" id="ARBA00022475"/>
    </source>
</evidence>
<keyword evidence="6 9" id="KW-1133">Transmembrane helix</keyword>
<name>A0ABU4HWJ0_9ACTN</name>
<feature type="transmembrane region" description="Helical" evidence="9">
    <location>
        <begin position="157"/>
        <end position="173"/>
    </location>
</feature>
<feature type="transmembrane region" description="Helical" evidence="9">
    <location>
        <begin position="295"/>
        <end position="318"/>
    </location>
</feature>